<evidence type="ECO:0000259" key="3">
    <source>
        <dbReference type="Pfam" id="PF00485"/>
    </source>
</evidence>
<feature type="region of interest" description="Disordered" evidence="1">
    <location>
        <begin position="419"/>
        <end position="476"/>
    </location>
</feature>
<accession>A0A830I1G9</accession>
<evidence type="ECO:0008006" key="7">
    <source>
        <dbReference type="Google" id="ProtNLM"/>
    </source>
</evidence>
<organism evidence="5 6">
    <name type="scientific">Pycnococcus provasolii</name>
    <dbReference type="NCBI Taxonomy" id="41880"/>
    <lineage>
        <taxon>Eukaryota</taxon>
        <taxon>Viridiplantae</taxon>
        <taxon>Chlorophyta</taxon>
        <taxon>Pseudoscourfieldiophyceae</taxon>
        <taxon>Pseudoscourfieldiales</taxon>
        <taxon>Pycnococcaceae</taxon>
        <taxon>Pycnococcus</taxon>
    </lineage>
</organism>
<feature type="transmembrane region" description="Helical" evidence="2">
    <location>
        <begin position="716"/>
        <end position="735"/>
    </location>
</feature>
<dbReference type="Gene3D" id="3.40.50.300">
    <property type="entry name" value="P-loop containing nucleotide triphosphate hydrolases"/>
    <property type="match status" value="1"/>
</dbReference>
<name>A0A830I1G9_9CHLO</name>
<evidence type="ECO:0000313" key="6">
    <source>
        <dbReference type="Proteomes" id="UP000660262"/>
    </source>
</evidence>
<dbReference type="InterPro" id="IPR006083">
    <property type="entry name" value="PRK/URK"/>
</dbReference>
<dbReference type="SUPFAM" id="SSF52540">
    <property type="entry name" value="P-loop containing nucleoside triphosphate hydrolases"/>
    <property type="match status" value="1"/>
</dbReference>
<evidence type="ECO:0000313" key="5">
    <source>
        <dbReference type="EMBL" id="GHP10997.1"/>
    </source>
</evidence>
<protein>
    <recommendedName>
        <fullName evidence="7">CYTH domain-containing protein</fullName>
    </recommendedName>
</protein>
<evidence type="ECO:0000259" key="4">
    <source>
        <dbReference type="Pfam" id="PF01928"/>
    </source>
</evidence>
<dbReference type="EMBL" id="BNJQ01000032">
    <property type="protein sequence ID" value="GHP10997.1"/>
    <property type="molecule type" value="Genomic_DNA"/>
</dbReference>
<comment type="caution">
    <text evidence="5">The sequence shown here is derived from an EMBL/GenBank/DDBJ whole genome shotgun (WGS) entry which is preliminary data.</text>
</comment>
<dbReference type="GO" id="GO:0016462">
    <property type="term" value="F:pyrophosphatase activity"/>
    <property type="evidence" value="ECO:0007669"/>
    <property type="project" value="UniProtKB-ARBA"/>
</dbReference>
<dbReference type="GO" id="GO:0016301">
    <property type="term" value="F:kinase activity"/>
    <property type="evidence" value="ECO:0007669"/>
    <property type="project" value="InterPro"/>
</dbReference>
<feature type="domain" description="CYTH" evidence="4">
    <location>
        <begin position="336"/>
        <end position="415"/>
    </location>
</feature>
<feature type="region of interest" description="Disordered" evidence="1">
    <location>
        <begin position="693"/>
        <end position="712"/>
    </location>
</feature>
<keyword evidence="2" id="KW-1133">Transmembrane helix</keyword>
<dbReference type="PANTHER" id="PTHR10285">
    <property type="entry name" value="URIDINE KINASE"/>
    <property type="match status" value="1"/>
</dbReference>
<dbReference type="InterPro" id="IPR033469">
    <property type="entry name" value="CYTH-like_dom_sf"/>
</dbReference>
<evidence type="ECO:0000256" key="1">
    <source>
        <dbReference type="SAM" id="MobiDB-lite"/>
    </source>
</evidence>
<sequence>MTTVDTIRPADHQQSEIPPAVGVGYVATNGGTTVHHDGLHRRTSSNGSIPHAHAALTHEPRATPTKFAANGGGSSLLKNWLQIRQNPDGRYDLEPICDELSFEKGFFLFVRAIQQLKAVTDETIIVGLAGPSGAGKTVFSQKVCDFIDGVAVLSMDMYNDGTRVVDDNFDDPRLTDYDLLMENLTKLRAGYECEAPIYDFKTSTRVGYRKVPVPPSKVVVVEGIYALSDRLRPLLDLRVSITGGVHFDLVKRVMRDVSRSGQQPQAIIQQISETVYPMYKAFIEPDLQTAHLRIVNTFNPFSGFQDPVFILKSDRVENITNERIAALFGGPDRYVKEHVETHDIYLLPPGEDPETCNTWLRMRNREGIYSLMFEEWLTDDPFVISPRISFDVSVRVLGGLMALGYEIGSIVRRSSTHYRHLPEMKKSGSSNSTLTSPMPSPKKGASPYSGTRSGSTDADNAGPPAPPAPASPDDVAEESFDKRFGTSSGWSSDSQFAVKVDHFAGLERAYVNIQGRNRDEVAAAGRILGLDNSYIAQSYIELLQLESLTKEMNSETAYLRESYMQQIAMQGGSATPPAATFGSPIEKRDASNAAPPAHVAGEEISTAPRRKAALISTPSKPLVKTPSKTMVNGGHTGSALNLNAMNFGGNKSEGNLAYMRGKTVADALERAASAAEAQVEALENISKSMAAAAESMASARQRSHTMQSDNASVTTTSTMAVTAALAGVALGAWLARR</sequence>
<dbReference type="Proteomes" id="UP000660262">
    <property type="component" value="Unassembled WGS sequence"/>
</dbReference>
<dbReference type="SUPFAM" id="SSF55154">
    <property type="entry name" value="CYTH-like phosphatases"/>
    <property type="match status" value="1"/>
</dbReference>
<keyword evidence="2" id="KW-0812">Transmembrane</keyword>
<reference evidence="5" key="1">
    <citation type="submission" date="2020-10" db="EMBL/GenBank/DDBJ databases">
        <title>Unveiling of a novel bifunctional photoreceptor, Dualchrome1, isolated from a cosmopolitan green alga.</title>
        <authorList>
            <person name="Suzuki S."/>
            <person name="Kawachi M."/>
        </authorList>
    </citation>
    <scope>NUCLEOTIDE SEQUENCE</scope>
    <source>
        <strain evidence="5">NIES 2893</strain>
    </source>
</reference>
<keyword evidence="2" id="KW-0472">Membrane</keyword>
<dbReference type="PRINTS" id="PR00988">
    <property type="entry name" value="URIDINKINASE"/>
</dbReference>
<feature type="domain" description="Phosphoribulokinase/uridine kinase" evidence="3">
    <location>
        <begin position="125"/>
        <end position="294"/>
    </location>
</feature>
<gene>
    <name evidence="5" type="ORF">PPROV_000972700</name>
</gene>
<dbReference type="OrthoDB" id="10257085at2759"/>
<dbReference type="InterPro" id="IPR027417">
    <property type="entry name" value="P-loop_NTPase"/>
</dbReference>
<dbReference type="InterPro" id="IPR023577">
    <property type="entry name" value="CYTH_domain"/>
</dbReference>
<dbReference type="CDD" id="cd02028">
    <property type="entry name" value="UMPK_like"/>
    <property type="match status" value="1"/>
</dbReference>
<dbReference type="AlphaFoldDB" id="A0A830I1G9"/>
<evidence type="ECO:0000256" key="2">
    <source>
        <dbReference type="SAM" id="Phobius"/>
    </source>
</evidence>
<dbReference type="GO" id="GO:0005524">
    <property type="term" value="F:ATP binding"/>
    <property type="evidence" value="ECO:0007669"/>
    <property type="project" value="InterPro"/>
</dbReference>
<dbReference type="Pfam" id="PF00485">
    <property type="entry name" value="PRK"/>
    <property type="match status" value="1"/>
</dbReference>
<proteinExistence type="predicted"/>
<feature type="compositionally biased region" description="Polar residues" evidence="1">
    <location>
        <begin position="427"/>
        <end position="437"/>
    </location>
</feature>
<dbReference type="Pfam" id="PF01928">
    <property type="entry name" value="CYTH"/>
    <property type="match status" value="1"/>
</dbReference>
<keyword evidence="6" id="KW-1185">Reference proteome</keyword>